<keyword evidence="2" id="KW-0472">Membrane</keyword>
<evidence type="ECO:0000313" key="4">
    <source>
        <dbReference type="Proteomes" id="UP000003340"/>
    </source>
</evidence>
<protein>
    <recommendedName>
        <fullName evidence="5">LPXTG-motif cell wall anchor domain protein</fullName>
    </recommendedName>
</protein>
<name>C0EJA2_9FIRM</name>
<reference evidence="3 4" key="1">
    <citation type="submission" date="2009-01" db="EMBL/GenBank/DDBJ databases">
        <authorList>
            <person name="Fulton L."/>
            <person name="Clifton S."/>
            <person name="Fulton B."/>
            <person name="Xu J."/>
            <person name="Minx P."/>
            <person name="Pepin K.H."/>
            <person name="Johnson M."/>
            <person name="Bhonagiri V."/>
            <person name="Nash W.E."/>
            <person name="Mardis E.R."/>
            <person name="Wilson R.K."/>
        </authorList>
    </citation>
    <scope>NUCLEOTIDE SEQUENCE [LARGE SCALE GENOMIC DNA]</scope>
    <source>
        <strain evidence="3 4">DSM 5476</strain>
    </source>
</reference>
<evidence type="ECO:0000313" key="3">
    <source>
        <dbReference type="EMBL" id="EEG28449.1"/>
    </source>
</evidence>
<comment type="caution">
    <text evidence="3">The sequence shown here is derived from an EMBL/GenBank/DDBJ whole genome shotgun (WGS) entry which is preliminary data.</text>
</comment>
<dbReference type="Pfam" id="PF07554">
    <property type="entry name" value="FIVAR"/>
    <property type="match status" value="2"/>
</dbReference>
<feature type="transmembrane region" description="Helical" evidence="2">
    <location>
        <begin position="174"/>
        <end position="195"/>
    </location>
</feature>
<dbReference type="HOGENOM" id="CLU_125248_0_0_9"/>
<keyword evidence="2" id="KW-0812">Transmembrane</keyword>
<proteinExistence type="predicted"/>
<evidence type="ECO:0000256" key="1">
    <source>
        <dbReference type="SAM" id="Coils"/>
    </source>
</evidence>
<dbReference type="NCBIfam" id="TIGR01167">
    <property type="entry name" value="LPXTG_anchor"/>
    <property type="match status" value="1"/>
</dbReference>
<accession>C0EJA2</accession>
<gene>
    <name evidence="3" type="ORF">CLOSTMETH_03955</name>
</gene>
<dbReference type="AlphaFoldDB" id="C0EJA2"/>
<sequence>MEQATNDLLGAMFKLLVPQDKTELNKVIEYAQGLDLNEYTESSAAGLSEALNKALEVQADKGVYQPQIREATAELVEALLNLRYKADKSLLEKAVAEAAAIDVSGYSAEAVESYNAVKAKAEELLNNNDLSREDQEKIDEATAELNAAIRALKAEVKGDANVQTQKAAPKTGEVGGIAAVAGLMLLAGAAAALGWKKRR</sequence>
<keyword evidence="1" id="KW-0175">Coiled coil</keyword>
<dbReference type="Proteomes" id="UP000003340">
    <property type="component" value="Unassembled WGS sequence"/>
</dbReference>
<dbReference type="STRING" id="537013.CLOSTMETH_03955"/>
<dbReference type="EMBL" id="ACEC01000139">
    <property type="protein sequence ID" value="EEG28449.1"/>
    <property type="molecule type" value="Genomic_DNA"/>
</dbReference>
<organism evidence="3 4">
    <name type="scientific">[Clostridium] methylpentosum DSM 5476</name>
    <dbReference type="NCBI Taxonomy" id="537013"/>
    <lineage>
        <taxon>Bacteria</taxon>
        <taxon>Bacillati</taxon>
        <taxon>Bacillota</taxon>
        <taxon>Clostridia</taxon>
        <taxon>Eubacteriales</taxon>
        <taxon>Oscillospiraceae</taxon>
        <taxon>Oscillospiraceae incertae sedis</taxon>
    </lineage>
</organism>
<evidence type="ECO:0000256" key="2">
    <source>
        <dbReference type="SAM" id="Phobius"/>
    </source>
</evidence>
<dbReference type="Gene3D" id="1.20.1270.90">
    <property type="entry name" value="AF1782-like"/>
    <property type="match status" value="2"/>
</dbReference>
<evidence type="ECO:0008006" key="5">
    <source>
        <dbReference type="Google" id="ProtNLM"/>
    </source>
</evidence>
<keyword evidence="2" id="KW-1133">Transmembrane helix</keyword>
<feature type="coiled-coil region" evidence="1">
    <location>
        <begin position="114"/>
        <end position="151"/>
    </location>
</feature>
<keyword evidence="4" id="KW-1185">Reference proteome</keyword>
<reference evidence="3 4" key="2">
    <citation type="submission" date="2009-02" db="EMBL/GenBank/DDBJ databases">
        <title>Draft genome sequence of Clostridium methylpentosum (DSM 5476).</title>
        <authorList>
            <person name="Sudarsanam P."/>
            <person name="Ley R."/>
            <person name="Guruge J."/>
            <person name="Turnbaugh P.J."/>
            <person name="Mahowald M."/>
            <person name="Liep D."/>
            <person name="Gordon J."/>
        </authorList>
    </citation>
    <scope>NUCLEOTIDE SEQUENCE [LARGE SCALE GENOMIC DNA]</scope>
    <source>
        <strain evidence="3 4">DSM 5476</strain>
    </source>
</reference>